<comment type="caution">
    <text evidence="1">The sequence shown here is derived from an EMBL/GenBank/DDBJ whole genome shotgun (WGS) entry which is preliminary data.</text>
</comment>
<protein>
    <submittedName>
        <fullName evidence="1">Uncharacterized protein</fullName>
    </submittedName>
</protein>
<accession>A0AC60QQV5</accession>
<dbReference type="EMBL" id="JABSTQ010005189">
    <property type="protein sequence ID" value="KAG0439898.1"/>
    <property type="molecule type" value="Genomic_DNA"/>
</dbReference>
<sequence length="107" mass="11193">MKLAPLVLLQSTSATGLQSCGRGASSGVGDPSESRKRAPHPSRINTPLMEVAAHWTSHTSALHQRGSSVGVDGWVTGHGAGTLGEPAENTHPGRRRLVVGQVRRVRG</sequence>
<dbReference type="Proteomes" id="UP000805193">
    <property type="component" value="Unassembled WGS sequence"/>
</dbReference>
<name>A0AC60QQV5_IXOPE</name>
<gene>
    <name evidence="1" type="ORF">HPB47_016479</name>
</gene>
<proteinExistence type="predicted"/>
<evidence type="ECO:0000313" key="2">
    <source>
        <dbReference type="Proteomes" id="UP000805193"/>
    </source>
</evidence>
<reference evidence="1 2" key="1">
    <citation type="journal article" date="2020" name="Cell">
        <title>Large-Scale Comparative Analyses of Tick Genomes Elucidate Their Genetic Diversity and Vector Capacities.</title>
        <authorList>
            <consortium name="Tick Genome and Microbiome Consortium (TIGMIC)"/>
            <person name="Jia N."/>
            <person name="Wang J."/>
            <person name="Shi W."/>
            <person name="Du L."/>
            <person name="Sun Y."/>
            <person name="Zhan W."/>
            <person name="Jiang J.F."/>
            <person name="Wang Q."/>
            <person name="Zhang B."/>
            <person name="Ji P."/>
            <person name="Bell-Sakyi L."/>
            <person name="Cui X.M."/>
            <person name="Yuan T.T."/>
            <person name="Jiang B.G."/>
            <person name="Yang W.F."/>
            <person name="Lam T.T."/>
            <person name="Chang Q.C."/>
            <person name="Ding S.J."/>
            <person name="Wang X.J."/>
            <person name="Zhu J.G."/>
            <person name="Ruan X.D."/>
            <person name="Zhao L."/>
            <person name="Wei J.T."/>
            <person name="Ye R.Z."/>
            <person name="Que T.C."/>
            <person name="Du C.H."/>
            <person name="Zhou Y.H."/>
            <person name="Cheng J.X."/>
            <person name="Dai P.F."/>
            <person name="Guo W.B."/>
            <person name="Han X.H."/>
            <person name="Huang E.J."/>
            <person name="Li L.F."/>
            <person name="Wei W."/>
            <person name="Gao Y.C."/>
            <person name="Liu J.Z."/>
            <person name="Shao H.Z."/>
            <person name="Wang X."/>
            <person name="Wang C.C."/>
            <person name="Yang T.C."/>
            <person name="Huo Q.B."/>
            <person name="Li W."/>
            <person name="Chen H.Y."/>
            <person name="Chen S.E."/>
            <person name="Zhou L.G."/>
            <person name="Ni X.B."/>
            <person name="Tian J.H."/>
            <person name="Sheng Y."/>
            <person name="Liu T."/>
            <person name="Pan Y.S."/>
            <person name="Xia L.Y."/>
            <person name="Li J."/>
            <person name="Zhao F."/>
            <person name="Cao W.C."/>
        </authorList>
    </citation>
    <scope>NUCLEOTIDE SEQUENCE [LARGE SCALE GENOMIC DNA]</scope>
    <source>
        <strain evidence="1">Iper-2018</strain>
    </source>
</reference>
<organism evidence="1 2">
    <name type="scientific">Ixodes persulcatus</name>
    <name type="common">Taiga tick</name>
    <dbReference type="NCBI Taxonomy" id="34615"/>
    <lineage>
        <taxon>Eukaryota</taxon>
        <taxon>Metazoa</taxon>
        <taxon>Ecdysozoa</taxon>
        <taxon>Arthropoda</taxon>
        <taxon>Chelicerata</taxon>
        <taxon>Arachnida</taxon>
        <taxon>Acari</taxon>
        <taxon>Parasitiformes</taxon>
        <taxon>Ixodida</taxon>
        <taxon>Ixodoidea</taxon>
        <taxon>Ixodidae</taxon>
        <taxon>Ixodinae</taxon>
        <taxon>Ixodes</taxon>
    </lineage>
</organism>
<keyword evidence="2" id="KW-1185">Reference proteome</keyword>
<evidence type="ECO:0000313" key="1">
    <source>
        <dbReference type="EMBL" id="KAG0439898.1"/>
    </source>
</evidence>